<feature type="binding site" evidence="10">
    <location>
        <position position="14"/>
    </location>
    <ligand>
        <name>ATP</name>
        <dbReference type="ChEBI" id="CHEBI:30616"/>
    </ligand>
</feature>
<dbReference type="Gene3D" id="3.40.50.460">
    <property type="entry name" value="Phosphofructokinase domain"/>
    <property type="match status" value="1"/>
</dbReference>
<dbReference type="GO" id="GO:0005524">
    <property type="term" value="F:ATP binding"/>
    <property type="evidence" value="ECO:0007669"/>
    <property type="project" value="UniProtKB-KW"/>
</dbReference>
<feature type="binding site" evidence="10">
    <location>
        <position position="293"/>
    </location>
    <ligand>
        <name>substrate</name>
        <note>ligand shared between dimeric partners</note>
    </ligand>
</feature>
<dbReference type="OrthoDB" id="9802503at2"/>
<dbReference type="Proteomes" id="UP000315750">
    <property type="component" value="Chromosome"/>
</dbReference>
<dbReference type="PRINTS" id="PR00476">
    <property type="entry name" value="PHFRCTKINASE"/>
</dbReference>
<feature type="binding site" description="in other chain" evidence="10">
    <location>
        <position position="232"/>
    </location>
    <ligand>
        <name>substrate</name>
        <note>ligand shared between dimeric partners</note>
    </ligand>
</feature>
<feature type="site" description="Important for substrate specificity; cannot use PPi as phosphoryl donor" evidence="10">
    <location>
        <position position="114"/>
    </location>
</feature>
<evidence type="ECO:0000256" key="6">
    <source>
        <dbReference type="ARBA" id="ARBA00022723"/>
    </source>
</evidence>
<comment type="subunit">
    <text evidence="10">Homodimer or homotetramer.</text>
</comment>
<proteinExistence type="inferred from homology"/>
<keyword evidence="6 10" id="KW-0479">Metal-binding</keyword>
<name>A0A518ASZ5_9BACT</name>
<dbReference type="GO" id="GO:0006002">
    <property type="term" value="P:fructose 6-phosphate metabolic process"/>
    <property type="evidence" value="ECO:0007669"/>
    <property type="project" value="InterPro"/>
</dbReference>
<comment type="pathway">
    <text evidence="3 10">Carbohydrate degradation; glycolysis; D-glyceraldehyde 3-phosphate and glycerone phosphate from D-glucose: step 3/4.</text>
</comment>
<dbReference type="RefSeq" id="WP_145249261.1">
    <property type="nucleotide sequence ID" value="NZ_CP036278.1"/>
</dbReference>
<dbReference type="NCBIfam" id="NF002872">
    <property type="entry name" value="PRK03202.1"/>
    <property type="match status" value="1"/>
</dbReference>
<keyword evidence="10" id="KW-0547">Nucleotide-binding</keyword>
<dbReference type="SUPFAM" id="SSF53784">
    <property type="entry name" value="Phosphofructokinase"/>
    <property type="match status" value="1"/>
</dbReference>
<dbReference type="Gene3D" id="3.40.50.450">
    <property type="match status" value="1"/>
</dbReference>
<dbReference type="InterPro" id="IPR035966">
    <property type="entry name" value="PKF_sf"/>
</dbReference>
<dbReference type="GO" id="GO:0046872">
    <property type="term" value="F:metal ion binding"/>
    <property type="evidence" value="ECO:0007669"/>
    <property type="project" value="UniProtKB-KW"/>
</dbReference>
<evidence type="ECO:0000256" key="5">
    <source>
        <dbReference type="ARBA" id="ARBA00022679"/>
    </source>
</evidence>
<evidence type="ECO:0000256" key="3">
    <source>
        <dbReference type="ARBA" id="ARBA00004679"/>
    </source>
</evidence>
<feature type="binding site" evidence="10">
    <location>
        <position position="172"/>
    </location>
    <ligand>
        <name>substrate</name>
        <note>ligand shared between dimeric partners</note>
    </ligand>
</feature>
<comment type="subcellular location">
    <subcellularLocation>
        <location evidence="2 10">Cytoplasm</location>
    </subcellularLocation>
</comment>
<evidence type="ECO:0000256" key="4">
    <source>
        <dbReference type="ARBA" id="ARBA00022490"/>
    </source>
</evidence>
<feature type="binding site" evidence="10">
    <location>
        <begin position="76"/>
        <end position="77"/>
    </location>
    <ligand>
        <name>ATP</name>
        <dbReference type="ChEBI" id="CHEBI:30616"/>
    </ligand>
</feature>
<dbReference type="PIRSF" id="PIRSF000532">
    <property type="entry name" value="ATP_PFK_prok"/>
    <property type="match status" value="1"/>
</dbReference>
<sequence>MPTDTCIGVLTSGGDCPGLNAAIRGLGKAALDHYNMSVIGFRDGFRGLVQDRTLRITSDQLSGILTDGGTILGTSRDKPHKMPIGDRTEDMTDVIVENYHRHGLEAVVCIGGGGTQKNAMRLVEAGLNVVTLPKTIDNDIAETDVSFGFDTALQIATEAIDRLHSTATSHHRVIVVELMGHRAGWLALGAGIAGGADVILIPEIPYDPNLVTKAIKRRARRGHRFSIVAVAEGAVTIEQQQQIDTLLQEKKDAQEKDEKKAASDALKKFHEDHVDHTLLLTGQLEESTGMESRLTILGHLQRGGTPSAADRLLATKLGTACARLLADRKYGYMVASQGDSTAAVPLEKVAGNKKLVPTDHPWVEAARRVGTCMGDE</sequence>
<dbReference type="GO" id="GO:0016208">
    <property type="term" value="F:AMP binding"/>
    <property type="evidence" value="ECO:0007669"/>
    <property type="project" value="TreeGrafter"/>
</dbReference>
<keyword evidence="10" id="KW-0067">ATP-binding</keyword>
<protein>
    <recommendedName>
        <fullName evidence="10">ATP-dependent 6-phosphofructokinase</fullName>
        <shortName evidence="10">ATP-PFK</shortName>
        <shortName evidence="10">Phosphofructokinase</shortName>
        <ecNumber evidence="10">2.7.1.11</ecNumber>
    </recommendedName>
    <alternativeName>
        <fullName evidence="10">Phosphohexokinase</fullName>
    </alternativeName>
</protein>
<dbReference type="PANTHER" id="PTHR13697">
    <property type="entry name" value="PHOSPHOFRUCTOKINASE"/>
    <property type="match status" value="1"/>
</dbReference>
<dbReference type="GO" id="GO:0061621">
    <property type="term" value="P:canonical glycolysis"/>
    <property type="evidence" value="ECO:0007669"/>
    <property type="project" value="TreeGrafter"/>
</dbReference>
<keyword evidence="5 10" id="KW-0808">Transferase</keyword>
<dbReference type="PANTHER" id="PTHR13697:SF52">
    <property type="entry name" value="ATP-DEPENDENT 6-PHOSPHOFRUCTOKINASE 3"/>
    <property type="match status" value="1"/>
</dbReference>
<evidence type="ECO:0000313" key="13">
    <source>
        <dbReference type="Proteomes" id="UP000315750"/>
    </source>
</evidence>
<dbReference type="InterPro" id="IPR000023">
    <property type="entry name" value="Phosphofructokinase_dom"/>
</dbReference>
<evidence type="ECO:0000259" key="11">
    <source>
        <dbReference type="Pfam" id="PF00365"/>
    </source>
</evidence>
<evidence type="ECO:0000256" key="10">
    <source>
        <dbReference type="HAMAP-Rule" id="MF_01976"/>
    </source>
</evidence>
<evidence type="ECO:0000256" key="8">
    <source>
        <dbReference type="ARBA" id="ARBA00022842"/>
    </source>
</evidence>
<feature type="domain" description="Phosphofructokinase" evidence="11">
    <location>
        <begin position="7"/>
        <end position="324"/>
    </location>
</feature>
<evidence type="ECO:0000256" key="2">
    <source>
        <dbReference type="ARBA" id="ARBA00004496"/>
    </source>
</evidence>
<dbReference type="InterPro" id="IPR012829">
    <property type="entry name" value="Phosphofructokinase_III"/>
</dbReference>
<keyword evidence="8 10" id="KW-0460">Magnesium</keyword>
<keyword evidence="13" id="KW-1185">Reference proteome</keyword>
<keyword evidence="4 10" id="KW-0963">Cytoplasm</keyword>
<feature type="binding site" description="in other chain" evidence="10">
    <location>
        <begin position="135"/>
        <end position="137"/>
    </location>
    <ligand>
        <name>substrate</name>
        <note>ligand shared between dimeric partners</note>
    </ligand>
</feature>
<gene>
    <name evidence="12" type="primary">pfkA_2</name>
    <name evidence="10" type="synonym">pfkA</name>
    <name evidence="12" type="ORF">Pan181_40720</name>
</gene>
<comment type="similarity">
    <text evidence="10">Belongs to the phosphofructokinase type A (PFKA) family. Mixed-substrate PFK group III subfamily.</text>
</comment>
<dbReference type="InterPro" id="IPR015912">
    <property type="entry name" value="Phosphofructokinase_CS"/>
</dbReference>
<comment type="function">
    <text evidence="10">Catalyzes the phosphorylation of D-fructose 6-phosphate to fructose 1,6-bisphosphate by ATP, the first committing step of glycolysis.</text>
</comment>
<evidence type="ECO:0000256" key="9">
    <source>
        <dbReference type="ARBA" id="ARBA00023152"/>
    </source>
</evidence>
<keyword evidence="7 10" id="KW-0418">Kinase</keyword>
<dbReference type="InterPro" id="IPR022953">
    <property type="entry name" value="ATP_PFK"/>
</dbReference>
<dbReference type="GO" id="GO:0003872">
    <property type="term" value="F:6-phosphofructokinase activity"/>
    <property type="evidence" value="ECO:0007669"/>
    <property type="project" value="UniProtKB-UniRule"/>
</dbReference>
<evidence type="ECO:0000256" key="7">
    <source>
        <dbReference type="ARBA" id="ARBA00022777"/>
    </source>
</evidence>
<dbReference type="AlphaFoldDB" id="A0A518ASZ5"/>
<dbReference type="GO" id="GO:0048029">
    <property type="term" value="F:monosaccharide binding"/>
    <property type="evidence" value="ECO:0007669"/>
    <property type="project" value="TreeGrafter"/>
</dbReference>
<dbReference type="InterPro" id="IPR012003">
    <property type="entry name" value="ATP_PFK_prok-type"/>
</dbReference>
<dbReference type="GO" id="GO:0042802">
    <property type="term" value="F:identical protein binding"/>
    <property type="evidence" value="ECO:0007669"/>
    <property type="project" value="TreeGrafter"/>
</dbReference>
<dbReference type="GO" id="GO:0070095">
    <property type="term" value="F:fructose-6-phosphate binding"/>
    <property type="evidence" value="ECO:0007669"/>
    <property type="project" value="TreeGrafter"/>
</dbReference>
<dbReference type="HAMAP" id="MF_01976">
    <property type="entry name" value="Phosphofructokinase_III"/>
    <property type="match status" value="1"/>
</dbReference>
<comment type="caution">
    <text evidence="10">Lacks conserved residue(s) required for the propagation of feature annotation.</text>
</comment>
<organism evidence="12 13">
    <name type="scientific">Aeoliella mucimassa</name>
    <dbReference type="NCBI Taxonomy" id="2527972"/>
    <lineage>
        <taxon>Bacteria</taxon>
        <taxon>Pseudomonadati</taxon>
        <taxon>Planctomycetota</taxon>
        <taxon>Planctomycetia</taxon>
        <taxon>Pirellulales</taxon>
        <taxon>Lacipirellulaceae</taxon>
        <taxon>Aeoliella</taxon>
    </lineage>
</organism>
<dbReference type="FunFam" id="3.40.50.460:FF:000002">
    <property type="entry name" value="ATP-dependent 6-phosphofructokinase"/>
    <property type="match status" value="1"/>
</dbReference>
<comment type="catalytic activity">
    <reaction evidence="10">
        <text>beta-D-fructose 6-phosphate + ATP = beta-D-fructose 1,6-bisphosphate + ADP + H(+)</text>
        <dbReference type="Rhea" id="RHEA:16109"/>
        <dbReference type="ChEBI" id="CHEBI:15378"/>
        <dbReference type="ChEBI" id="CHEBI:30616"/>
        <dbReference type="ChEBI" id="CHEBI:32966"/>
        <dbReference type="ChEBI" id="CHEBI:57634"/>
        <dbReference type="ChEBI" id="CHEBI:456216"/>
        <dbReference type="EC" id="2.7.1.11"/>
    </reaction>
</comment>
<dbReference type="EMBL" id="CP036278">
    <property type="protein sequence ID" value="QDU57849.1"/>
    <property type="molecule type" value="Genomic_DNA"/>
</dbReference>
<dbReference type="Pfam" id="PF00365">
    <property type="entry name" value="PFK"/>
    <property type="match status" value="1"/>
</dbReference>
<dbReference type="UniPathway" id="UPA00109">
    <property type="reaction ID" value="UER00182"/>
</dbReference>
<reference evidence="12 13" key="1">
    <citation type="submission" date="2019-02" db="EMBL/GenBank/DDBJ databases">
        <title>Deep-cultivation of Planctomycetes and their phenomic and genomic characterization uncovers novel biology.</title>
        <authorList>
            <person name="Wiegand S."/>
            <person name="Jogler M."/>
            <person name="Boedeker C."/>
            <person name="Pinto D."/>
            <person name="Vollmers J."/>
            <person name="Rivas-Marin E."/>
            <person name="Kohn T."/>
            <person name="Peeters S.H."/>
            <person name="Heuer A."/>
            <person name="Rast P."/>
            <person name="Oberbeckmann S."/>
            <person name="Bunk B."/>
            <person name="Jeske O."/>
            <person name="Meyerdierks A."/>
            <person name="Storesund J.E."/>
            <person name="Kallscheuer N."/>
            <person name="Luecker S."/>
            <person name="Lage O.M."/>
            <person name="Pohl T."/>
            <person name="Merkel B.J."/>
            <person name="Hornburger P."/>
            <person name="Mueller R.-W."/>
            <person name="Bruemmer F."/>
            <person name="Labrenz M."/>
            <person name="Spormann A.M."/>
            <person name="Op den Camp H."/>
            <person name="Overmann J."/>
            <person name="Amann R."/>
            <person name="Jetten M.S.M."/>
            <person name="Mascher T."/>
            <person name="Medema M.H."/>
            <person name="Devos D.P."/>
            <person name="Kaster A.-K."/>
            <person name="Ovreas L."/>
            <person name="Rohde M."/>
            <person name="Galperin M.Y."/>
            <person name="Jogler C."/>
        </authorList>
    </citation>
    <scope>NUCLEOTIDE SEQUENCE [LARGE SCALE GENOMIC DNA]</scope>
    <source>
        <strain evidence="12 13">Pan181</strain>
    </source>
</reference>
<evidence type="ECO:0000256" key="1">
    <source>
        <dbReference type="ARBA" id="ARBA00001946"/>
    </source>
</evidence>
<dbReference type="PROSITE" id="PS00433">
    <property type="entry name" value="PHOSPHOFRUCTOKINASE"/>
    <property type="match status" value="1"/>
</dbReference>
<accession>A0A518ASZ5</accession>
<comment type="cofactor">
    <cofactor evidence="1 10">
        <name>Mg(2+)</name>
        <dbReference type="ChEBI" id="CHEBI:18420"/>
    </cofactor>
</comment>
<keyword evidence="9 10" id="KW-0324">Glycolysis</keyword>
<feature type="binding site" description="in other chain" evidence="10">
    <location>
        <begin position="179"/>
        <end position="181"/>
    </location>
    <ligand>
        <name>substrate</name>
        <note>ligand shared between dimeric partners</note>
    </ligand>
</feature>
<feature type="active site" description="Proton acceptor" evidence="10">
    <location>
        <position position="137"/>
    </location>
</feature>
<dbReference type="KEGG" id="amuc:Pan181_40720"/>
<evidence type="ECO:0000313" key="12">
    <source>
        <dbReference type="EMBL" id="QDU57849.1"/>
    </source>
</evidence>
<dbReference type="GO" id="GO:0005945">
    <property type="term" value="C:6-phosphofructokinase complex"/>
    <property type="evidence" value="ECO:0007669"/>
    <property type="project" value="TreeGrafter"/>
</dbReference>
<dbReference type="GO" id="GO:0047334">
    <property type="term" value="F:diphosphate-fructose-6-phosphate 1-phosphotransferase activity"/>
    <property type="evidence" value="ECO:0007669"/>
    <property type="project" value="InterPro"/>
</dbReference>
<feature type="binding site" description="in other chain" evidence="10">
    <location>
        <begin position="299"/>
        <end position="302"/>
    </location>
    <ligand>
        <name>substrate</name>
        <note>ligand shared between dimeric partners</note>
    </ligand>
</feature>
<dbReference type="GO" id="GO:0030388">
    <property type="term" value="P:fructose 1,6-bisphosphate metabolic process"/>
    <property type="evidence" value="ECO:0007669"/>
    <property type="project" value="TreeGrafter"/>
</dbReference>
<dbReference type="EC" id="2.7.1.11" evidence="10"/>